<dbReference type="AlphaFoldDB" id="A0A914CU54"/>
<protein>
    <submittedName>
        <fullName evidence="3">Uncharacterized protein</fullName>
    </submittedName>
</protein>
<dbReference type="WBParaSite" id="ACRNAN_scaffold14057.g7604.t1">
    <property type="protein sequence ID" value="ACRNAN_scaffold14057.g7604.t1"/>
    <property type="gene ID" value="ACRNAN_scaffold14057.g7604"/>
</dbReference>
<evidence type="ECO:0000313" key="3">
    <source>
        <dbReference type="WBParaSite" id="ACRNAN_scaffold14057.g7604.t1"/>
    </source>
</evidence>
<reference evidence="3" key="1">
    <citation type="submission" date="2022-11" db="UniProtKB">
        <authorList>
            <consortium name="WormBaseParasite"/>
        </authorList>
    </citation>
    <scope>IDENTIFICATION</scope>
</reference>
<evidence type="ECO:0000256" key="1">
    <source>
        <dbReference type="SAM" id="MobiDB-lite"/>
    </source>
</evidence>
<name>A0A914CU54_9BILA</name>
<proteinExistence type="predicted"/>
<organism evidence="2 3">
    <name type="scientific">Acrobeloides nanus</name>
    <dbReference type="NCBI Taxonomy" id="290746"/>
    <lineage>
        <taxon>Eukaryota</taxon>
        <taxon>Metazoa</taxon>
        <taxon>Ecdysozoa</taxon>
        <taxon>Nematoda</taxon>
        <taxon>Chromadorea</taxon>
        <taxon>Rhabditida</taxon>
        <taxon>Tylenchina</taxon>
        <taxon>Cephalobomorpha</taxon>
        <taxon>Cephaloboidea</taxon>
        <taxon>Cephalobidae</taxon>
        <taxon>Acrobeloides</taxon>
    </lineage>
</organism>
<keyword evidence="2" id="KW-1185">Reference proteome</keyword>
<dbReference type="Proteomes" id="UP000887540">
    <property type="component" value="Unplaced"/>
</dbReference>
<sequence length="90" mass="10910">MDQENYFNAATTSLYDEKINSLIKEEEFEEAYQSKFQEIQAMKSEMHKNQRYLKQVQNAIHNHDQISVRKTKKHQRNLISSEIKKEQRTY</sequence>
<feature type="region of interest" description="Disordered" evidence="1">
    <location>
        <begin position="67"/>
        <end position="90"/>
    </location>
</feature>
<accession>A0A914CU54</accession>
<evidence type="ECO:0000313" key="2">
    <source>
        <dbReference type="Proteomes" id="UP000887540"/>
    </source>
</evidence>